<name>A0A5C5UTP9_9BACT</name>
<keyword evidence="6" id="KW-1185">Reference proteome</keyword>
<dbReference type="Proteomes" id="UP000316714">
    <property type="component" value="Unassembled WGS sequence"/>
</dbReference>
<dbReference type="PANTHER" id="PTHR43280">
    <property type="entry name" value="ARAC-FAMILY TRANSCRIPTIONAL REGULATOR"/>
    <property type="match status" value="1"/>
</dbReference>
<dbReference type="InterPro" id="IPR003313">
    <property type="entry name" value="AraC-bd"/>
</dbReference>
<dbReference type="GO" id="GO:0043565">
    <property type="term" value="F:sequence-specific DNA binding"/>
    <property type="evidence" value="ECO:0007669"/>
    <property type="project" value="InterPro"/>
</dbReference>
<evidence type="ECO:0000313" key="5">
    <source>
        <dbReference type="EMBL" id="TWT29781.1"/>
    </source>
</evidence>
<accession>A0A5C5UTP9</accession>
<dbReference type="SMART" id="SM00342">
    <property type="entry name" value="HTH_ARAC"/>
    <property type="match status" value="1"/>
</dbReference>
<dbReference type="InterPro" id="IPR018060">
    <property type="entry name" value="HTH_AraC"/>
</dbReference>
<dbReference type="InterPro" id="IPR009057">
    <property type="entry name" value="Homeodomain-like_sf"/>
</dbReference>
<keyword evidence="2" id="KW-0238">DNA-binding</keyword>
<dbReference type="OrthoDB" id="9805730at2"/>
<evidence type="ECO:0000313" key="6">
    <source>
        <dbReference type="Proteomes" id="UP000316714"/>
    </source>
</evidence>
<dbReference type="InterPro" id="IPR037923">
    <property type="entry name" value="HTH-like"/>
</dbReference>
<dbReference type="Pfam" id="PF02311">
    <property type="entry name" value="AraC_binding"/>
    <property type="match status" value="1"/>
</dbReference>
<dbReference type="SUPFAM" id="SSF46689">
    <property type="entry name" value="Homeodomain-like"/>
    <property type="match status" value="1"/>
</dbReference>
<sequence length="349" mass="39197">MITSLPPADVSNEHRRQRVELFGGNKAAAPAIARRAVRTPPVVEHREPFVRYLPTDRPSAGDSLCVTGVGCADIRPGDAYPLADHPNIYQLDWRAGRVLPEFQVVLLTDGRGEFETRETGLVRFQGQALLFLFPGVWHRFRPDPTVGWKEQWVSLNGPLVRRLFSASGVSPSTSITCPENAARLAQQFERLMLVARQTPIRQSQAIKQVATQLLSDSLGVSHERPAAHDTGAKSATEPAHDPIVDQAREVIWSHPHKRPLSVNDVARRLPVTRRTLDRRFAQVLGHSVLDEINACRLSRAKRMLVETDFLVKTVSYLAGFPSRERMRLLFLNEEGMTPTEYRERSIANQ</sequence>
<protein>
    <submittedName>
        <fullName evidence="5">Xylose operon regulatory protein</fullName>
    </submittedName>
</protein>
<reference evidence="5 6" key="1">
    <citation type="submission" date="2019-02" db="EMBL/GenBank/DDBJ databases">
        <title>Deep-cultivation of Planctomycetes and their phenomic and genomic characterization uncovers novel biology.</title>
        <authorList>
            <person name="Wiegand S."/>
            <person name="Jogler M."/>
            <person name="Boedeker C."/>
            <person name="Pinto D."/>
            <person name="Vollmers J."/>
            <person name="Rivas-Marin E."/>
            <person name="Kohn T."/>
            <person name="Peeters S.H."/>
            <person name="Heuer A."/>
            <person name="Rast P."/>
            <person name="Oberbeckmann S."/>
            <person name="Bunk B."/>
            <person name="Jeske O."/>
            <person name="Meyerdierks A."/>
            <person name="Storesund J.E."/>
            <person name="Kallscheuer N."/>
            <person name="Luecker S."/>
            <person name="Lage O.M."/>
            <person name="Pohl T."/>
            <person name="Merkel B.J."/>
            <person name="Hornburger P."/>
            <person name="Mueller R.-W."/>
            <person name="Bruemmer F."/>
            <person name="Labrenz M."/>
            <person name="Spormann A.M."/>
            <person name="Op Den Camp H."/>
            <person name="Overmann J."/>
            <person name="Amann R."/>
            <person name="Jetten M.S.M."/>
            <person name="Mascher T."/>
            <person name="Medema M.H."/>
            <person name="Devos D.P."/>
            <person name="Kaster A.-K."/>
            <person name="Ovreas L."/>
            <person name="Rohde M."/>
            <person name="Galperin M.Y."/>
            <person name="Jogler C."/>
        </authorList>
    </citation>
    <scope>NUCLEOTIDE SEQUENCE [LARGE SCALE GENOMIC DNA]</scope>
    <source>
        <strain evidence="5 6">KOR34</strain>
    </source>
</reference>
<organism evidence="5 6">
    <name type="scientific">Posidoniimonas corsicana</name>
    <dbReference type="NCBI Taxonomy" id="1938618"/>
    <lineage>
        <taxon>Bacteria</taxon>
        <taxon>Pseudomonadati</taxon>
        <taxon>Planctomycetota</taxon>
        <taxon>Planctomycetia</taxon>
        <taxon>Pirellulales</taxon>
        <taxon>Lacipirellulaceae</taxon>
        <taxon>Posidoniimonas</taxon>
    </lineage>
</organism>
<dbReference type="PROSITE" id="PS01124">
    <property type="entry name" value="HTH_ARAC_FAMILY_2"/>
    <property type="match status" value="1"/>
</dbReference>
<gene>
    <name evidence="5" type="primary">xylR_10</name>
    <name evidence="5" type="ORF">KOR34_50990</name>
</gene>
<dbReference type="RefSeq" id="WP_146568904.1">
    <property type="nucleotide sequence ID" value="NZ_SIHJ01000006.1"/>
</dbReference>
<keyword evidence="1" id="KW-0805">Transcription regulation</keyword>
<dbReference type="SUPFAM" id="SSF51215">
    <property type="entry name" value="Regulatory protein AraC"/>
    <property type="match status" value="1"/>
</dbReference>
<dbReference type="GO" id="GO:0003700">
    <property type="term" value="F:DNA-binding transcription factor activity"/>
    <property type="evidence" value="ECO:0007669"/>
    <property type="project" value="InterPro"/>
</dbReference>
<dbReference type="Gene3D" id="1.10.10.60">
    <property type="entry name" value="Homeodomain-like"/>
    <property type="match status" value="1"/>
</dbReference>
<evidence type="ECO:0000256" key="3">
    <source>
        <dbReference type="ARBA" id="ARBA00023163"/>
    </source>
</evidence>
<proteinExistence type="predicted"/>
<dbReference type="Pfam" id="PF12833">
    <property type="entry name" value="HTH_18"/>
    <property type="match status" value="1"/>
</dbReference>
<evidence type="ECO:0000256" key="2">
    <source>
        <dbReference type="ARBA" id="ARBA00023125"/>
    </source>
</evidence>
<dbReference type="PANTHER" id="PTHR43280:SF2">
    <property type="entry name" value="HTH-TYPE TRANSCRIPTIONAL REGULATOR EXSA"/>
    <property type="match status" value="1"/>
</dbReference>
<dbReference type="AlphaFoldDB" id="A0A5C5UTP9"/>
<dbReference type="EMBL" id="SIHJ01000006">
    <property type="protein sequence ID" value="TWT29781.1"/>
    <property type="molecule type" value="Genomic_DNA"/>
</dbReference>
<evidence type="ECO:0000259" key="4">
    <source>
        <dbReference type="PROSITE" id="PS01124"/>
    </source>
</evidence>
<feature type="domain" description="HTH araC/xylS-type" evidence="4">
    <location>
        <begin position="245"/>
        <end position="344"/>
    </location>
</feature>
<keyword evidence="3" id="KW-0804">Transcription</keyword>
<evidence type="ECO:0000256" key="1">
    <source>
        <dbReference type="ARBA" id="ARBA00023015"/>
    </source>
</evidence>
<comment type="caution">
    <text evidence="5">The sequence shown here is derived from an EMBL/GenBank/DDBJ whole genome shotgun (WGS) entry which is preliminary data.</text>
</comment>